<dbReference type="InterPro" id="IPR002110">
    <property type="entry name" value="Ankyrin_rpt"/>
</dbReference>
<evidence type="ECO:0000313" key="2">
    <source>
        <dbReference type="Proteomes" id="UP000274429"/>
    </source>
</evidence>
<dbReference type="SUPFAM" id="SSF48403">
    <property type="entry name" value="Ankyrin repeat"/>
    <property type="match status" value="1"/>
</dbReference>
<dbReference type="Gene3D" id="1.25.40.20">
    <property type="entry name" value="Ankyrin repeat-containing domain"/>
    <property type="match status" value="1"/>
</dbReference>
<accession>A0A0R3XC28</accession>
<organism evidence="3">
    <name type="scientific">Hydatigena taeniaeformis</name>
    <name type="common">Feline tapeworm</name>
    <name type="synonym">Taenia taeniaeformis</name>
    <dbReference type="NCBI Taxonomy" id="6205"/>
    <lineage>
        <taxon>Eukaryota</taxon>
        <taxon>Metazoa</taxon>
        <taxon>Spiralia</taxon>
        <taxon>Lophotrochozoa</taxon>
        <taxon>Platyhelminthes</taxon>
        <taxon>Cestoda</taxon>
        <taxon>Eucestoda</taxon>
        <taxon>Cyclophyllidea</taxon>
        <taxon>Taeniidae</taxon>
        <taxon>Hydatigera</taxon>
    </lineage>
</organism>
<dbReference type="AlphaFoldDB" id="A0A0R3XC28"/>
<dbReference type="Pfam" id="PF00023">
    <property type="entry name" value="Ank"/>
    <property type="match status" value="1"/>
</dbReference>
<dbReference type="InterPro" id="IPR036770">
    <property type="entry name" value="Ankyrin_rpt-contain_sf"/>
</dbReference>
<sequence>MGMEEHTALDCLVRWSTESARTSALLAAVSAVERGNCEGASAVVARLCARGTRLQKDRRDASGNTALMLAVRSNNLGITRLLLLLRPDLCSLHARNKVISFRHAPSQYCCRDFG</sequence>
<evidence type="ECO:0000313" key="3">
    <source>
        <dbReference type="WBParaSite" id="TTAC_0001110501-mRNA-1"/>
    </source>
</evidence>
<name>A0A0R3XC28_HYDTA</name>
<protein>
    <submittedName>
        <fullName evidence="3">ANK_REP_REGION domain-containing protein</fullName>
    </submittedName>
</protein>
<proteinExistence type="predicted"/>
<reference evidence="3" key="1">
    <citation type="submission" date="2017-02" db="UniProtKB">
        <authorList>
            <consortium name="WormBaseParasite"/>
        </authorList>
    </citation>
    <scope>IDENTIFICATION</scope>
</reference>
<keyword evidence="2" id="KW-1185">Reference proteome</keyword>
<dbReference type="EMBL" id="UYWX01022921">
    <property type="protein sequence ID" value="VDM36068.1"/>
    <property type="molecule type" value="Genomic_DNA"/>
</dbReference>
<dbReference type="OrthoDB" id="6280637at2759"/>
<dbReference type="Proteomes" id="UP000274429">
    <property type="component" value="Unassembled WGS sequence"/>
</dbReference>
<gene>
    <name evidence="1" type="ORF">TTAC_LOCUS11088</name>
</gene>
<dbReference type="WBParaSite" id="TTAC_0001110501-mRNA-1">
    <property type="protein sequence ID" value="TTAC_0001110501-mRNA-1"/>
    <property type="gene ID" value="TTAC_0001110501"/>
</dbReference>
<evidence type="ECO:0000313" key="1">
    <source>
        <dbReference type="EMBL" id="VDM36068.1"/>
    </source>
</evidence>
<reference evidence="1 2" key="2">
    <citation type="submission" date="2018-11" db="EMBL/GenBank/DDBJ databases">
        <authorList>
            <consortium name="Pathogen Informatics"/>
        </authorList>
    </citation>
    <scope>NUCLEOTIDE SEQUENCE [LARGE SCALE GENOMIC DNA]</scope>
</reference>